<accession>H1SHW9</accession>
<reference evidence="1 2" key="1">
    <citation type="journal article" date="2012" name="J. Bacteriol.">
        <title>De Novo Genome Project of Cupriavidus basilensis OR16.</title>
        <authorList>
            <person name="Cserhati M."/>
            <person name="Kriszt B."/>
            <person name="Szoboszlay S."/>
            <person name="Toth A."/>
            <person name="Szabo I."/>
            <person name="Tancsics A."/>
            <person name="Nagy I."/>
            <person name="Horvath B."/>
            <person name="Nagy I."/>
            <person name="Kukolya J."/>
        </authorList>
    </citation>
    <scope>NUCLEOTIDE SEQUENCE [LARGE SCALE GENOMIC DNA]</scope>
    <source>
        <strain evidence="1 2">OR16</strain>
    </source>
</reference>
<organism evidence="1 2">
    <name type="scientific">Cupriavidus basilensis OR16</name>
    <dbReference type="NCBI Taxonomy" id="1127483"/>
    <lineage>
        <taxon>Bacteria</taxon>
        <taxon>Pseudomonadati</taxon>
        <taxon>Pseudomonadota</taxon>
        <taxon>Betaproteobacteria</taxon>
        <taxon>Burkholderiales</taxon>
        <taxon>Burkholderiaceae</taxon>
        <taxon>Cupriavidus</taxon>
    </lineage>
</organism>
<dbReference type="OrthoDB" id="8476759at2"/>
<protein>
    <submittedName>
        <fullName evidence="1">Uncharacterized protein</fullName>
    </submittedName>
</protein>
<evidence type="ECO:0000313" key="2">
    <source>
        <dbReference type="Proteomes" id="UP000005808"/>
    </source>
</evidence>
<dbReference type="Proteomes" id="UP000005808">
    <property type="component" value="Unassembled WGS sequence"/>
</dbReference>
<comment type="caution">
    <text evidence="1">The sequence shown here is derived from an EMBL/GenBank/DDBJ whole genome shotgun (WGS) entry which is preliminary data.</text>
</comment>
<gene>
    <name evidence="1" type="ORF">OR16_40359</name>
</gene>
<evidence type="ECO:0000313" key="1">
    <source>
        <dbReference type="EMBL" id="EHP37894.1"/>
    </source>
</evidence>
<dbReference type="EMBL" id="AHJE01000172">
    <property type="protein sequence ID" value="EHP37894.1"/>
    <property type="molecule type" value="Genomic_DNA"/>
</dbReference>
<dbReference type="RefSeq" id="WP_006164185.1">
    <property type="nucleotide sequence ID" value="NZ_AHJE01000172.1"/>
</dbReference>
<name>H1SHW9_9BURK</name>
<sequence>MMLPRITRLLKRTAVVAGVVLVTVLGVRAYDSQRGAPLEPWHTHVPEELHEGIAQAGGPA</sequence>
<dbReference type="AlphaFoldDB" id="H1SHW9"/>
<dbReference type="PATRIC" id="fig|1127483.3.peg.8026"/>
<proteinExistence type="predicted"/>